<reference evidence="1" key="1">
    <citation type="submission" date="2023-07" db="EMBL/GenBank/DDBJ databases">
        <title>Black Yeasts Isolated from many extreme environments.</title>
        <authorList>
            <person name="Coleine C."/>
            <person name="Stajich J.E."/>
            <person name="Selbmann L."/>
        </authorList>
    </citation>
    <scope>NUCLEOTIDE SEQUENCE</scope>
    <source>
        <strain evidence="1">CCFEE 5485</strain>
    </source>
</reference>
<name>A0AAE0TTI2_9PEZI</name>
<evidence type="ECO:0000313" key="2">
    <source>
        <dbReference type="Proteomes" id="UP001274830"/>
    </source>
</evidence>
<proteinExistence type="predicted"/>
<dbReference type="AlphaFoldDB" id="A0AAE0TTI2"/>
<evidence type="ECO:0000313" key="1">
    <source>
        <dbReference type="EMBL" id="KAK3671514.1"/>
    </source>
</evidence>
<sequence length="239" mass="25472">MSPITQYLGLACLITSITANPIKSFDSGFKHDLQSPMPTPTVEFLPRPNINATPSPVHTPSSPITFAPVTYASDLKRDVTSIPNLVPTSPVDLATDTTGTRTISPLFMPTKIATIGSAVTTAGCEVSIVDYEYVTSCSDVNGALSTTAAGVVLGELETTVGIGWCCGGEEDLHAWASGVDVHLGEYDVRWRYDCYGYAWMKLLLLLGVEVEVEVEVVLEIRVWRMGEGGGGGRLSEGNA</sequence>
<comment type="caution">
    <text evidence="1">The sequence shown here is derived from an EMBL/GenBank/DDBJ whole genome shotgun (WGS) entry which is preliminary data.</text>
</comment>
<protein>
    <submittedName>
        <fullName evidence="1">Uncharacterized protein</fullName>
    </submittedName>
</protein>
<gene>
    <name evidence="1" type="ORF">LTR78_008613</name>
</gene>
<accession>A0AAE0TTI2</accession>
<dbReference type="EMBL" id="JAUTXT010000042">
    <property type="protein sequence ID" value="KAK3671514.1"/>
    <property type="molecule type" value="Genomic_DNA"/>
</dbReference>
<keyword evidence="2" id="KW-1185">Reference proteome</keyword>
<dbReference type="Proteomes" id="UP001274830">
    <property type="component" value="Unassembled WGS sequence"/>
</dbReference>
<organism evidence="1 2">
    <name type="scientific">Recurvomyces mirabilis</name>
    <dbReference type="NCBI Taxonomy" id="574656"/>
    <lineage>
        <taxon>Eukaryota</taxon>
        <taxon>Fungi</taxon>
        <taxon>Dikarya</taxon>
        <taxon>Ascomycota</taxon>
        <taxon>Pezizomycotina</taxon>
        <taxon>Dothideomycetes</taxon>
        <taxon>Dothideomycetidae</taxon>
        <taxon>Mycosphaerellales</taxon>
        <taxon>Teratosphaeriaceae</taxon>
        <taxon>Recurvomyces</taxon>
    </lineage>
</organism>